<evidence type="ECO:0000313" key="11">
    <source>
        <dbReference type="EMBL" id="TDQ34227.1"/>
    </source>
</evidence>
<dbReference type="Gene3D" id="3.40.50.1470">
    <property type="entry name" value="Peptidyl-tRNA hydrolase"/>
    <property type="match status" value="1"/>
</dbReference>
<dbReference type="InterPro" id="IPR036416">
    <property type="entry name" value="Pept_tRNA_hydro_sf"/>
</dbReference>
<feature type="active site" description="Proton acceptor" evidence="8">
    <location>
        <position position="19"/>
    </location>
</feature>
<comment type="subunit">
    <text evidence="8">Monomer.</text>
</comment>
<dbReference type="RefSeq" id="WP_133582176.1">
    <property type="nucleotide sequence ID" value="NZ_SNYJ01000025.1"/>
</dbReference>
<dbReference type="GO" id="GO:0004045">
    <property type="term" value="F:peptidyl-tRNA hydrolase activity"/>
    <property type="evidence" value="ECO:0007669"/>
    <property type="project" value="UniProtKB-UniRule"/>
</dbReference>
<keyword evidence="4 8" id="KW-0694">RNA-binding</keyword>
<feature type="binding site" evidence="8">
    <location>
        <position position="66"/>
    </location>
    <ligand>
        <name>tRNA</name>
        <dbReference type="ChEBI" id="CHEBI:17843"/>
    </ligand>
</feature>
<evidence type="ECO:0000256" key="7">
    <source>
        <dbReference type="ARBA" id="ARBA00050038"/>
    </source>
</evidence>
<dbReference type="InterPro" id="IPR018171">
    <property type="entry name" value="Pept_tRNA_hydro_CS"/>
</dbReference>
<dbReference type="PANTHER" id="PTHR17224:SF1">
    <property type="entry name" value="PEPTIDYL-TRNA HYDROLASE"/>
    <property type="match status" value="1"/>
</dbReference>
<keyword evidence="2 8" id="KW-0820">tRNA-binding</keyword>
<proteinExistence type="inferred from homology"/>
<sequence length="190" mass="21402">MKCIVGLGNPGARYEFTRHNIGFMVIDELAKRHGSTLKKQKYNGVYDKVFVQNESLLLVKPLTFMNLSGECVRPLLDFYSLETDDVLVVYDDMDLETGRIRLRLQGGAGGHNGMKSLISHLGTKSFKRIRMGVGRPQGHMPVIDYVLQPFEPNEQAAIDNAVAHAADACEEWANTEFDQVMNRFNQRPAE</sequence>
<dbReference type="SUPFAM" id="SSF53178">
    <property type="entry name" value="Peptidyl-tRNA hydrolase-like"/>
    <property type="match status" value="1"/>
</dbReference>
<comment type="similarity">
    <text evidence="5 8 10">Belongs to the PTH family.</text>
</comment>
<dbReference type="PROSITE" id="PS01195">
    <property type="entry name" value="PEPT_TRNA_HYDROL_1"/>
    <property type="match status" value="1"/>
</dbReference>
<evidence type="ECO:0000256" key="3">
    <source>
        <dbReference type="ARBA" id="ARBA00022801"/>
    </source>
</evidence>
<dbReference type="HAMAP" id="MF_00083">
    <property type="entry name" value="Pept_tRNA_hydro_bact"/>
    <property type="match status" value="1"/>
</dbReference>
<reference evidence="11 12" key="1">
    <citation type="submission" date="2019-03" db="EMBL/GenBank/DDBJ databases">
        <title>Genomic Encyclopedia of Type Strains, Phase IV (KMG-IV): sequencing the most valuable type-strain genomes for metagenomic binning, comparative biology and taxonomic classification.</title>
        <authorList>
            <person name="Goeker M."/>
        </authorList>
    </citation>
    <scope>NUCLEOTIDE SEQUENCE [LARGE SCALE GENOMIC DNA]</scope>
    <source>
        <strain evidence="11 12">DSM 28697</strain>
    </source>
</reference>
<dbReference type="CDD" id="cd00462">
    <property type="entry name" value="PTH"/>
    <property type="match status" value="1"/>
</dbReference>
<dbReference type="NCBIfam" id="TIGR00447">
    <property type="entry name" value="pth"/>
    <property type="match status" value="1"/>
</dbReference>
<evidence type="ECO:0000313" key="12">
    <source>
        <dbReference type="Proteomes" id="UP000295632"/>
    </source>
</evidence>
<evidence type="ECO:0000256" key="5">
    <source>
        <dbReference type="ARBA" id="ARBA00038063"/>
    </source>
</evidence>
<gene>
    <name evidence="8" type="primary">pth</name>
    <name evidence="11" type="ORF">EV213_12531</name>
</gene>
<name>A0A4R6TR91_9BACI</name>
<evidence type="ECO:0000256" key="9">
    <source>
        <dbReference type="RuleBase" id="RU000673"/>
    </source>
</evidence>
<comment type="catalytic activity">
    <reaction evidence="6 8 9">
        <text>an N-acyl-L-alpha-aminoacyl-tRNA + H2O = an N-acyl-L-amino acid + a tRNA + H(+)</text>
        <dbReference type="Rhea" id="RHEA:54448"/>
        <dbReference type="Rhea" id="RHEA-COMP:10123"/>
        <dbReference type="Rhea" id="RHEA-COMP:13883"/>
        <dbReference type="ChEBI" id="CHEBI:15377"/>
        <dbReference type="ChEBI" id="CHEBI:15378"/>
        <dbReference type="ChEBI" id="CHEBI:59874"/>
        <dbReference type="ChEBI" id="CHEBI:78442"/>
        <dbReference type="ChEBI" id="CHEBI:138191"/>
        <dbReference type="EC" id="3.1.1.29"/>
    </reaction>
</comment>
<feature type="binding site" evidence="8">
    <location>
        <position position="14"/>
    </location>
    <ligand>
        <name>tRNA</name>
        <dbReference type="ChEBI" id="CHEBI:17843"/>
    </ligand>
</feature>
<keyword evidence="8" id="KW-0963">Cytoplasm</keyword>
<dbReference type="OrthoDB" id="9800507at2"/>
<comment type="caution">
    <text evidence="11">The sequence shown here is derived from an EMBL/GenBank/DDBJ whole genome shotgun (WGS) entry which is preliminary data.</text>
</comment>
<dbReference type="GO" id="GO:0000049">
    <property type="term" value="F:tRNA binding"/>
    <property type="evidence" value="ECO:0007669"/>
    <property type="project" value="UniProtKB-UniRule"/>
</dbReference>
<evidence type="ECO:0000256" key="2">
    <source>
        <dbReference type="ARBA" id="ARBA00022555"/>
    </source>
</evidence>
<dbReference type="Pfam" id="PF01195">
    <property type="entry name" value="Pept_tRNA_hydro"/>
    <property type="match status" value="1"/>
</dbReference>
<dbReference type="AlphaFoldDB" id="A0A4R6TR91"/>
<feature type="site" description="Stabilizes the basic form of H active site to accept a proton" evidence="8">
    <location>
        <position position="91"/>
    </location>
</feature>
<dbReference type="PANTHER" id="PTHR17224">
    <property type="entry name" value="PEPTIDYL-TRNA HYDROLASE"/>
    <property type="match status" value="1"/>
</dbReference>
<dbReference type="PROSITE" id="PS01196">
    <property type="entry name" value="PEPT_TRNA_HYDROL_2"/>
    <property type="match status" value="1"/>
</dbReference>
<comment type="function">
    <text evidence="8">Catalyzes the release of premature peptidyl moieties from peptidyl-tRNA molecules trapped in stalled 50S ribosomal subunits, and thus maintains levels of free tRNAs and 50S ribosomes.</text>
</comment>
<protein>
    <recommendedName>
        <fullName evidence="7 8">Peptidyl-tRNA hydrolase</fullName>
        <shortName evidence="8">Pth</shortName>
        <ecNumber evidence="1 8">3.1.1.29</ecNumber>
    </recommendedName>
</protein>
<dbReference type="GO" id="GO:0005737">
    <property type="term" value="C:cytoplasm"/>
    <property type="evidence" value="ECO:0007669"/>
    <property type="project" value="UniProtKB-SubCell"/>
</dbReference>
<feature type="binding site" evidence="8">
    <location>
        <position position="112"/>
    </location>
    <ligand>
        <name>tRNA</name>
        <dbReference type="ChEBI" id="CHEBI:17843"/>
    </ligand>
</feature>
<organism evidence="11 12">
    <name type="scientific">Aureibacillus halotolerans</name>
    <dbReference type="NCBI Taxonomy" id="1508390"/>
    <lineage>
        <taxon>Bacteria</taxon>
        <taxon>Bacillati</taxon>
        <taxon>Bacillota</taxon>
        <taxon>Bacilli</taxon>
        <taxon>Bacillales</taxon>
        <taxon>Bacillaceae</taxon>
        <taxon>Aureibacillus</taxon>
    </lineage>
</organism>
<dbReference type="GO" id="GO:0006515">
    <property type="term" value="P:protein quality control for misfolded or incompletely synthesized proteins"/>
    <property type="evidence" value="ECO:0007669"/>
    <property type="project" value="UniProtKB-UniRule"/>
</dbReference>
<evidence type="ECO:0000256" key="8">
    <source>
        <dbReference type="HAMAP-Rule" id="MF_00083"/>
    </source>
</evidence>
<evidence type="ECO:0000256" key="10">
    <source>
        <dbReference type="RuleBase" id="RU004320"/>
    </source>
</evidence>
<feature type="site" description="Discriminates between blocked and unblocked aminoacyl-tRNA" evidence="8">
    <location>
        <position position="9"/>
    </location>
</feature>
<dbReference type="GO" id="GO:0072344">
    <property type="term" value="P:rescue of stalled ribosome"/>
    <property type="evidence" value="ECO:0007669"/>
    <property type="project" value="UniProtKB-UniRule"/>
</dbReference>
<dbReference type="EC" id="3.1.1.29" evidence="1 8"/>
<dbReference type="EMBL" id="SNYJ01000025">
    <property type="protein sequence ID" value="TDQ34227.1"/>
    <property type="molecule type" value="Genomic_DNA"/>
</dbReference>
<evidence type="ECO:0000256" key="1">
    <source>
        <dbReference type="ARBA" id="ARBA00013260"/>
    </source>
</evidence>
<comment type="subcellular location">
    <subcellularLocation>
        <location evidence="8">Cytoplasm</location>
    </subcellularLocation>
</comment>
<dbReference type="Proteomes" id="UP000295632">
    <property type="component" value="Unassembled WGS sequence"/>
</dbReference>
<accession>A0A4R6TR91</accession>
<evidence type="ECO:0000256" key="6">
    <source>
        <dbReference type="ARBA" id="ARBA00048707"/>
    </source>
</evidence>
<dbReference type="FunFam" id="3.40.50.1470:FF:000001">
    <property type="entry name" value="Peptidyl-tRNA hydrolase"/>
    <property type="match status" value="1"/>
</dbReference>
<dbReference type="InterPro" id="IPR001328">
    <property type="entry name" value="Pept_tRNA_hydro"/>
</dbReference>
<keyword evidence="12" id="KW-1185">Reference proteome</keyword>
<evidence type="ECO:0000256" key="4">
    <source>
        <dbReference type="ARBA" id="ARBA00022884"/>
    </source>
</evidence>
<keyword evidence="3 8" id="KW-0378">Hydrolase</keyword>
<feature type="binding site" evidence="8">
    <location>
        <position position="64"/>
    </location>
    <ligand>
        <name>tRNA</name>
        <dbReference type="ChEBI" id="CHEBI:17843"/>
    </ligand>
</feature>
<comment type="function">
    <text evidence="8">Hydrolyzes ribosome-free peptidyl-tRNAs (with 1 or more amino acids incorporated), which drop off the ribosome during protein synthesis, or as a result of ribosome stalling.</text>
</comment>